<keyword evidence="1" id="KW-0732">Signal</keyword>
<keyword evidence="3" id="KW-1185">Reference proteome</keyword>
<feature type="chain" id="PRO_5041944291" evidence="1">
    <location>
        <begin position="20"/>
        <end position="397"/>
    </location>
</feature>
<evidence type="ECO:0000313" key="3">
    <source>
        <dbReference type="Proteomes" id="UP001237642"/>
    </source>
</evidence>
<dbReference type="AlphaFoldDB" id="A0AAD8GQ86"/>
<dbReference type="EMBL" id="JAUIZM010000014">
    <property type="protein sequence ID" value="KAK1353062.1"/>
    <property type="molecule type" value="Genomic_DNA"/>
</dbReference>
<reference evidence="2" key="2">
    <citation type="submission" date="2023-05" db="EMBL/GenBank/DDBJ databases">
        <authorList>
            <person name="Schelkunov M.I."/>
        </authorList>
    </citation>
    <scope>NUCLEOTIDE SEQUENCE</scope>
    <source>
        <strain evidence="2">Hsosn_3</strain>
        <tissue evidence="2">Leaf</tissue>
    </source>
</reference>
<feature type="signal peptide" evidence="1">
    <location>
        <begin position="1"/>
        <end position="19"/>
    </location>
</feature>
<comment type="caution">
    <text evidence="2">The sequence shown here is derived from an EMBL/GenBank/DDBJ whole genome shotgun (WGS) entry which is preliminary data.</text>
</comment>
<accession>A0AAD8GQ86</accession>
<name>A0AAD8GQ86_9APIA</name>
<sequence>MSFLSPLFVTISLVFVALIYDNFTPRLSEPGCSFLLSAFSAVLDISSSKFAEEFEDFEEFEVYKIVFLLDQTCNYQTCNFDVVESSEAEVSEPECEEKYCLEDVDDQVLAPSSGFETRSSMYQLAETTEFPLMEEKKEMLHSTLEKEVDFPGTNFNKVLEVEEEVSKLRIGSEAKDIIIDYCDNGKEHTESVKLCVGSHDKIGSEVKDINIDCCDNGKENTESQKSCVDSQDKIVKGNVTHEGGHALNFDNEGANLGSYGSMRKEKEWKRTLACKLYEERHHNVVEGDEGMDSLWETYESDSTKSMPTRKDVKNKSLKKKKSSDLDCYVNEDEDEDDDDDDEAEMTNGHLCCLQAFKFSARKMNMGMGRTNIVKITKALKGIGWLHHVTKHDKKEKS</sequence>
<organism evidence="2 3">
    <name type="scientific">Heracleum sosnowskyi</name>
    <dbReference type="NCBI Taxonomy" id="360622"/>
    <lineage>
        <taxon>Eukaryota</taxon>
        <taxon>Viridiplantae</taxon>
        <taxon>Streptophyta</taxon>
        <taxon>Embryophyta</taxon>
        <taxon>Tracheophyta</taxon>
        <taxon>Spermatophyta</taxon>
        <taxon>Magnoliopsida</taxon>
        <taxon>eudicotyledons</taxon>
        <taxon>Gunneridae</taxon>
        <taxon>Pentapetalae</taxon>
        <taxon>asterids</taxon>
        <taxon>campanulids</taxon>
        <taxon>Apiales</taxon>
        <taxon>Apiaceae</taxon>
        <taxon>Apioideae</taxon>
        <taxon>apioid superclade</taxon>
        <taxon>Tordylieae</taxon>
        <taxon>Tordyliinae</taxon>
        <taxon>Heracleum</taxon>
    </lineage>
</organism>
<protein>
    <submittedName>
        <fullName evidence="2">Foldase protein like</fullName>
    </submittedName>
</protein>
<proteinExistence type="predicted"/>
<dbReference type="Proteomes" id="UP001237642">
    <property type="component" value="Unassembled WGS sequence"/>
</dbReference>
<reference evidence="2" key="1">
    <citation type="submission" date="2023-02" db="EMBL/GenBank/DDBJ databases">
        <title>Genome of toxic invasive species Heracleum sosnowskyi carries increased number of genes despite the absence of recent whole-genome duplications.</title>
        <authorList>
            <person name="Schelkunov M."/>
            <person name="Shtratnikova V."/>
            <person name="Makarenko M."/>
            <person name="Klepikova A."/>
            <person name="Omelchenko D."/>
            <person name="Novikova G."/>
            <person name="Obukhova E."/>
            <person name="Bogdanov V."/>
            <person name="Penin A."/>
            <person name="Logacheva M."/>
        </authorList>
    </citation>
    <scope>NUCLEOTIDE SEQUENCE</scope>
    <source>
        <strain evidence="2">Hsosn_3</strain>
        <tissue evidence="2">Leaf</tissue>
    </source>
</reference>
<gene>
    <name evidence="2" type="ORF">POM88_052900</name>
</gene>
<evidence type="ECO:0000256" key="1">
    <source>
        <dbReference type="SAM" id="SignalP"/>
    </source>
</evidence>
<evidence type="ECO:0000313" key="2">
    <source>
        <dbReference type="EMBL" id="KAK1353062.1"/>
    </source>
</evidence>
<dbReference type="PANTHER" id="PTHR36760:SF1">
    <property type="entry name" value="ACIDIC LEUCINE-RICH NUCLEAR PHOSPHOPROTEIN 32 FAMILY B PROTEIN"/>
    <property type="match status" value="1"/>
</dbReference>
<dbReference type="PANTHER" id="PTHR36760">
    <property type="entry name" value="ACIDIC LEUCINE-RICH NUCLEAR PHOSPHOPROTEIN 32 FAMILY B PROTEIN"/>
    <property type="match status" value="1"/>
</dbReference>